<sequence>MEKWKERLRDRARMTSFGRFLWKRFLDDRLFQAAGSLAYTTVFALVPLAIVAFGVLSAFPAFERWQGALTDFIFNNFVPGAARSVQDFINNSLSDVGTFTAAGVIALVASLLITLHSVEQTFNRIWRVASARPKFTRFLIYWTVLTLGTMLAAASMATAAYVFALPLFHTSEGKWVAHAAWRLAPMLVEFAGIVLVYRVVPQHSVRLRHAVPGALLAVASLETVKWGMGLYLGNFQTYQRIYGAMSALPILLLWIYLSWVSVLLGASLASSIAAFRYQPVAMRVPPGYEFYALLRLLGRFQLARRDGGGLDEDTMLRLEPMLTDALQQELLGELQRIRLLRRDERGEWLLARDLDEVTLAELYESCRLRIAADERPLPCSDDPLGRVAGGALDQLRLSLRAQLDRPVADIYRHLPGESV</sequence>
<dbReference type="InterPro" id="IPR023679">
    <property type="entry name" value="UPF0761_bac"/>
</dbReference>
<evidence type="ECO:0000256" key="2">
    <source>
        <dbReference type="ARBA" id="ARBA00022475"/>
    </source>
</evidence>
<evidence type="ECO:0000256" key="4">
    <source>
        <dbReference type="ARBA" id="ARBA00022692"/>
    </source>
</evidence>
<evidence type="ECO:0000256" key="3">
    <source>
        <dbReference type="ARBA" id="ARBA00022519"/>
    </source>
</evidence>
<dbReference type="EMBL" id="BNBA01000030">
    <property type="protein sequence ID" value="GHH58342.1"/>
    <property type="molecule type" value="Genomic_DNA"/>
</dbReference>
<dbReference type="NCBIfam" id="TIGR00765">
    <property type="entry name" value="yihY_not_rbn"/>
    <property type="match status" value="1"/>
</dbReference>
<dbReference type="NCBIfam" id="NF003256">
    <property type="entry name" value="PRK04214.1"/>
    <property type="match status" value="1"/>
</dbReference>
<evidence type="ECO:0000313" key="9">
    <source>
        <dbReference type="Proteomes" id="UP000623958"/>
    </source>
</evidence>
<name>A0A919FAB1_9XANT</name>
<keyword evidence="9" id="KW-1185">Reference proteome</keyword>
<keyword evidence="2 7" id="KW-1003">Cell membrane</keyword>
<dbReference type="AlphaFoldDB" id="A0A919FAB1"/>
<accession>A0A919FAB1</accession>
<keyword evidence="3" id="KW-0997">Cell inner membrane</keyword>
<evidence type="ECO:0000256" key="6">
    <source>
        <dbReference type="ARBA" id="ARBA00023136"/>
    </source>
</evidence>
<feature type="transmembrane region" description="Helical" evidence="7">
    <location>
        <begin position="139"/>
        <end position="163"/>
    </location>
</feature>
<dbReference type="Pfam" id="PF03631">
    <property type="entry name" value="Virul_fac_BrkB"/>
    <property type="match status" value="1"/>
</dbReference>
<keyword evidence="4 7" id="KW-0812">Transmembrane</keyword>
<dbReference type="Proteomes" id="UP000623958">
    <property type="component" value="Unassembled WGS sequence"/>
</dbReference>
<dbReference type="GO" id="GO:0005886">
    <property type="term" value="C:plasma membrane"/>
    <property type="evidence" value="ECO:0007669"/>
    <property type="project" value="UniProtKB-SubCell"/>
</dbReference>
<feature type="transmembrane region" description="Helical" evidence="7">
    <location>
        <begin position="37"/>
        <end position="62"/>
    </location>
</feature>
<evidence type="ECO:0000256" key="5">
    <source>
        <dbReference type="ARBA" id="ARBA00022989"/>
    </source>
</evidence>
<gene>
    <name evidence="8" type="ORF">GCM10009090_30930</name>
</gene>
<reference evidence="8" key="1">
    <citation type="journal article" date="2014" name="Int. J. Syst. Evol. Microbiol.">
        <title>Complete genome sequence of Corynebacterium casei LMG S-19264T (=DSM 44701T), isolated from a smear-ripened cheese.</title>
        <authorList>
            <consortium name="US DOE Joint Genome Institute (JGI-PGF)"/>
            <person name="Walter F."/>
            <person name="Albersmeier A."/>
            <person name="Kalinowski J."/>
            <person name="Ruckert C."/>
        </authorList>
    </citation>
    <scope>NUCLEOTIDE SEQUENCE</scope>
    <source>
        <strain evidence="8">JCM 13306</strain>
    </source>
</reference>
<feature type="transmembrane region" description="Helical" evidence="7">
    <location>
        <begin position="253"/>
        <end position="275"/>
    </location>
</feature>
<keyword evidence="5 7" id="KW-1133">Transmembrane helix</keyword>
<dbReference type="HAMAP" id="MF_00672">
    <property type="entry name" value="UPF0761"/>
    <property type="match status" value="1"/>
</dbReference>
<comment type="subcellular location">
    <subcellularLocation>
        <location evidence="1 7">Cell membrane</location>
        <topology evidence="1 7">Multi-pass membrane protein</topology>
    </subcellularLocation>
</comment>
<dbReference type="RefSeq" id="WP_434026257.1">
    <property type="nucleotide sequence ID" value="NZ_BNBA01000030.1"/>
</dbReference>
<dbReference type="PANTHER" id="PTHR30213">
    <property type="entry name" value="INNER MEMBRANE PROTEIN YHJD"/>
    <property type="match status" value="1"/>
</dbReference>
<feature type="transmembrane region" description="Helical" evidence="7">
    <location>
        <begin position="212"/>
        <end position="233"/>
    </location>
</feature>
<comment type="similarity">
    <text evidence="7">Belongs to the UPF0761 family.</text>
</comment>
<evidence type="ECO:0000256" key="7">
    <source>
        <dbReference type="HAMAP-Rule" id="MF_00672"/>
    </source>
</evidence>
<keyword evidence="6 7" id="KW-0472">Membrane</keyword>
<evidence type="ECO:0000256" key="1">
    <source>
        <dbReference type="ARBA" id="ARBA00004651"/>
    </source>
</evidence>
<feature type="transmembrane region" description="Helical" evidence="7">
    <location>
        <begin position="183"/>
        <end position="200"/>
    </location>
</feature>
<evidence type="ECO:0000313" key="8">
    <source>
        <dbReference type="EMBL" id="GHH58342.1"/>
    </source>
</evidence>
<proteinExistence type="inferred from homology"/>
<protein>
    <recommendedName>
        <fullName evidence="7">UPF0761 membrane protein GCM10009090_30930</fullName>
    </recommendedName>
</protein>
<comment type="caution">
    <text evidence="8">The sequence shown here is derived from an EMBL/GenBank/DDBJ whole genome shotgun (WGS) entry which is preliminary data.</text>
</comment>
<dbReference type="PANTHER" id="PTHR30213:SF0">
    <property type="entry name" value="UPF0761 MEMBRANE PROTEIN YIHY"/>
    <property type="match status" value="1"/>
</dbReference>
<reference evidence="8" key="2">
    <citation type="submission" date="2020-09" db="EMBL/GenBank/DDBJ databases">
        <authorList>
            <person name="Sun Q."/>
            <person name="Ohkuma M."/>
        </authorList>
    </citation>
    <scope>NUCLEOTIDE SEQUENCE</scope>
    <source>
        <strain evidence="8">JCM 13306</strain>
    </source>
</reference>
<feature type="transmembrane region" description="Helical" evidence="7">
    <location>
        <begin position="96"/>
        <end position="118"/>
    </location>
</feature>
<dbReference type="InterPro" id="IPR017039">
    <property type="entry name" value="Virul_fac_BrkB"/>
</dbReference>
<organism evidence="8 9">
    <name type="scientific">Xanthomonas boreopolis</name>
    <dbReference type="NCBI Taxonomy" id="86183"/>
    <lineage>
        <taxon>Bacteria</taxon>
        <taxon>Pseudomonadati</taxon>
        <taxon>Pseudomonadota</taxon>
        <taxon>Gammaproteobacteria</taxon>
        <taxon>Lysobacterales</taxon>
        <taxon>Lysobacteraceae</taxon>
        <taxon>Xanthomonas</taxon>
    </lineage>
</organism>